<dbReference type="HOGENOM" id="CLU_2627204_0_0_1"/>
<keyword evidence="2" id="KW-1185">Reference proteome</keyword>
<proteinExistence type="predicted"/>
<reference evidence="1" key="2">
    <citation type="submission" date="2015-06" db="UniProtKB">
        <authorList>
            <consortium name="EnsemblProtists"/>
        </authorList>
    </citation>
    <scope>IDENTIFICATION</scope>
    <source>
        <strain evidence="1">Emoy2</strain>
    </source>
</reference>
<dbReference type="InParanoid" id="M4BGN2"/>
<accession>M4BGN2</accession>
<dbReference type="VEuPathDB" id="FungiDB:HpaG805557"/>
<reference evidence="2" key="1">
    <citation type="journal article" date="2010" name="Science">
        <title>Signatures of adaptation to obligate biotrophy in the Hyaloperonospora arabidopsidis genome.</title>
        <authorList>
            <person name="Baxter L."/>
            <person name="Tripathy S."/>
            <person name="Ishaque N."/>
            <person name="Boot N."/>
            <person name="Cabral A."/>
            <person name="Kemen E."/>
            <person name="Thines M."/>
            <person name="Ah-Fong A."/>
            <person name="Anderson R."/>
            <person name="Badejoko W."/>
            <person name="Bittner-Eddy P."/>
            <person name="Boore J.L."/>
            <person name="Chibucos M.C."/>
            <person name="Coates M."/>
            <person name="Dehal P."/>
            <person name="Delehaunty K."/>
            <person name="Dong S."/>
            <person name="Downton P."/>
            <person name="Dumas B."/>
            <person name="Fabro G."/>
            <person name="Fronick C."/>
            <person name="Fuerstenberg S.I."/>
            <person name="Fulton L."/>
            <person name="Gaulin E."/>
            <person name="Govers F."/>
            <person name="Hughes L."/>
            <person name="Humphray S."/>
            <person name="Jiang R.H."/>
            <person name="Judelson H."/>
            <person name="Kamoun S."/>
            <person name="Kyung K."/>
            <person name="Meijer H."/>
            <person name="Minx P."/>
            <person name="Morris P."/>
            <person name="Nelson J."/>
            <person name="Phuntumart V."/>
            <person name="Qutob D."/>
            <person name="Rehmany A."/>
            <person name="Rougon-Cardoso A."/>
            <person name="Ryden P."/>
            <person name="Torto-Alalibo T."/>
            <person name="Studholme D."/>
            <person name="Wang Y."/>
            <person name="Win J."/>
            <person name="Wood J."/>
            <person name="Clifton S.W."/>
            <person name="Rogers J."/>
            <person name="Van den Ackerveken G."/>
            <person name="Jones J.D."/>
            <person name="McDowell J.M."/>
            <person name="Beynon J."/>
            <person name="Tyler B.M."/>
        </authorList>
    </citation>
    <scope>NUCLEOTIDE SEQUENCE [LARGE SCALE GENOMIC DNA]</scope>
    <source>
        <strain evidence="2">Emoy2</strain>
    </source>
</reference>
<dbReference type="AlphaFoldDB" id="M4BGN2"/>
<dbReference type="VEuPathDB" id="FungiDB:HpaG804976"/>
<dbReference type="EMBL" id="JH598238">
    <property type="status" value="NOT_ANNOTATED_CDS"/>
    <property type="molecule type" value="Genomic_DNA"/>
</dbReference>
<evidence type="ECO:0000313" key="1">
    <source>
        <dbReference type="EnsemblProtists" id="HpaP805557"/>
    </source>
</evidence>
<dbReference type="EnsemblProtists" id="HpaT804976">
    <property type="protein sequence ID" value="HpaP804976"/>
    <property type="gene ID" value="HpaG804976"/>
</dbReference>
<protein>
    <submittedName>
        <fullName evidence="1">Uncharacterized protein</fullName>
    </submittedName>
</protein>
<organism evidence="1 2">
    <name type="scientific">Hyaloperonospora arabidopsidis (strain Emoy2)</name>
    <name type="common">Downy mildew agent</name>
    <name type="synonym">Peronospora arabidopsidis</name>
    <dbReference type="NCBI Taxonomy" id="559515"/>
    <lineage>
        <taxon>Eukaryota</taxon>
        <taxon>Sar</taxon>
        <taxon>Stramenopiles</taxon>
        <taxon>Oomycota</taxon>
        <taxon>Peronosporomycetes</taxon>
        <taxon>Peronosporales</taxon>
        <taxon>Peronosporaceae</taxon>
        <taxon>Hyaloperonospora</taxon>
    </lineage>
</organism>
<dbReference type="EMBL" id="JH598194">
    <property type="status" value="NOT_ANNOTATED_CDS"/>
    <property type="molecule type" value="Genomic_DNA"/>
</dbReference>
<dbReference type="Proteomes" id="UP000011713">
    <property type="component" value="Unassembled WGS sequence"/>
</dbReference>
<name>M4BGN2_HYAAE</name>
<sequence>MPRSPEVQQRACFAVRGNVKGRRHVAKSRLQWIDHVKFVHFVESQRADHTSPRSNGQVQCNTLSVAHMFRPHVSHLRG</sequence>
<evidence type="ECO:0000313" key="2">
    <source>
        <dbReference type="Proteomes" id="UP000011713"/>
    </source>
</evidence>
<dbReference type="EnsemblProtists" id="HpaT805557">
    <property type="protein sequence ID" value="HpaP805557"/>
    <property type="gene ID" value="HpaG805557"/>
</dbReference>